<evidence type="ECO:0000313" key="3">
    <source>
        <dbReference type="Proteomes" id="UP000559027"/>
    </source>
</evidence>
<feature type="domain" description="F-box" evidence="1">
    <location>
        <begin position="62"/>
        <end position="115"/>
    </location>
</feature>
<dbReference type="EMBL" id="JAACJO010000026">
    <property type="protein sequence ID" value="KAF5347336.1"/>
    <property type="molecule type" value="Genomic_DNA"/>
</dbReference>
<dbReference type="Gene3D" id="1.20.1280.50">
    <property type="match status" value="1"/>
</dbReference>
<dbReference type="SUPFAM" id="SSF81383">
    <property type="entry name" value="F-box domain"/>
    <property type="match status" value="1"/>
</dbReference>
<dbReference type="InterPro" id="IPR001810">
    <property type="entry name" value="F-box_dom"/>
</dbReference>
<dbReference type="Proteomes" id="UP000559027">
    <property type="component" value="Unassembled WGS sequence"/>
</dbReference>
<dbReference type="OrthoDB" id="3020747at2759"/>
<dbReference type="InterPro" id="IPR036047">
    <property type="entry name" value="F-box-like_dom_sf"/>
</dbReference>
<comment type="caution">
    <text evidence="2">The sequence shown here is derived from an EMBL/GenBank/DDBJ whole genome shotgun (WGS) entry which is preliminary data.</text>
</comment>
<accession>A0A8H5FSB6</accession>
<gene>
    <name evidence="2" type="ORF">D9756_009899</name>
</gene>
<protein>
    <recommendedName>
        <fullName evidence="1">F-box domain-containing protein</fullName>
    </recommendedName>
</protein>
<evidence type="ECO:0000259" key="1">
    <source>
        <dbReference type="Pfam" id="PF12937"/>
    </source>
</evidence>
<evidence type="ECO:0000313" key="2">
    <source>
        <dbReference type="EMBL" id="KAF5347336.1"/>
    </source>
</evidence>
<organism evidence="2 3">
    <name type="scientific">Leucocoprinus leucothites</name>
    <dbReference type="NCBI Taxonomy" id="201217"/>
    <lineage>
        <taxon>Eukaryota</taxon>
        <taxon>Fungi</taxon>
        <taxon>Dikarya</taxon>
        <taxon>Basidiomycota</taxon>
        <taxon>Agaricomycotina</taxon>
        <taxon>Agaricomycetes</taxon>
        <taxon>Agaricomycetidae</taxon>
        <taxon>Agaricales</taxon>
        <taxon>Agaricineae</taxon>
        <taxon>Agaricaceae</taxon>
        <taxon>Leucocoprinus</taxon>
    </lineage>
</organism>
<sequence length="539" mass="61982">MNNNDPFATASSPDDAALKVVLMRYWEEQKQMEERSEDILRFRKKRAARLRRQNNAVASTRALPPEVLSLIFSYARGDPISNPTCQQDLVRLGHICSKWRNILLLVPRLWSRFTLTIKLQSGKQHGLQLLELYLNNTRDSPFSLCISFPRVYPAYNGLAGQIFQALQRHVSKVHTLKIECVPWAWVPWLSWFSSVGALEISNVVMPPAPDVSLSFIRFTRLYRLELSGSPCLRGVQLPWTQITSLTLKSMPIDLCMSLLLQCPNLTEFHTLSSRRRIENFALMPQIPDHTIQVEQLEHLSWSYEPDSTCSSYYDRLQFPSLHSLCWYSPSYRRAPSATGELYALRSLATRFPPTISQIRLFCVGSWPNDLTELLFDNSKNLQIIHFFKCSYSFVIDALPLLNRTDAQGRHIFPKLVEILIQDPEARSPNSSSRVLLEAELASRVTQMVRARDPNKTKDFSLQLVQTSGLTSKEMREAYISLKRDGHAFNVWVDTARVNSFQCVLDRERRVKAKEEIPFVDSESQLVQDLEDSGSWIVQR</sequence>
<dbReference type="Pfam" id="PF12937">
    <property type="entry name" value="F-box-like"/>
    <property type="match status" value="1"/>
</dbReference>
<name>A0A8H5FSB6_9AGAR</name>
<reference evidence="2 3" key="1">
    <citation type="journal article" date="2020" name="ISME J.">
        <title>Uncovering the hidden diversity of litter-decomposition mechanisms in mushroom-forming fungi.</title>
        <authorList>
            <person name="Floudas D."/>
            <person name="Bentzer J."/>
            <person name="Ahren D."/>
            <person name="Johansson T."/>
            <person name="Persson P."/>
            <person name="Tunlid A."/>
        </authorList>
    </citation>
    <scope>NUCLEOTIDE SEQUENCE [LARGE SCALE GENOMIC DNA]</scope>
    <source>
        <strain evidence="2 3">CBS 146.42</strain>
    </source>
</reference>
<dbReference type="AlphaFoldDB" id="A0A8H5FSB6"/>
<keyword evidence="3" id="KW-1185">Reference proteome</keyword>
<proteinExistence type="predicted"/>